<comment type="caution">
    <text evidence="1">The sequence shown here is derived from an EMBL/GenBank/DDBJ whole genome shotgun (WGS) entry which is preliminary data.</text>
</comment>
<proteinExistence type="predicted"/>
<evidence type="ECO:0000313" key="1">
    <source>
        <dbReference type="EMBL" id="MBM3226229.1"/>
    </source>
</evidence>
<name>A0A938B4M5_UNCTE</name>
<dbReference type="InterPro" id="IPR009061">
    <property type="entry name" value="DNA-bd_dom_put_sf"/>
</dbReference>
<dbReference type="EMBL" id="VGLS01000834">
    <property type="protein sequence ID" value="MBM3226229.1"/>
    <property type="molecule type" value="Genomic_DNA"/>
</dbReference>
<accession>A0A938B4M5</accession>
<dbReference type="AlphaFoldDB" id="A0A938B4M5"/>
<dbReference type="SUPFAM" id="SSF46955">
    <property type="entry name" value="Putative DNA-binding domain"/>
    <property type="match status" value="1"/>
</dbReference>
<sequence>MPTNERYITVEDAAKQIEVQPITLRHWLAIGTMPQFVFEDTEYVLQEDVDAFNEACLCRNQRVDAERRRMRLVAS</sequence>
<protein>
    <recommendedName>
        <fullName evidence="3">Helix-turn-helix domain-containing protein</fullName>
    </recommendedName>
</protein>
<dbReference type="Proteomes" id="UP000712673">
    <property type="component" value="Unassembled WGS sequence"/>
</dbReference>
<evidence type="ECO:0000313" key="2">
    <source>
        <dbReference type="Proteomes" id="UP000712673"/>
    </source>
</evidence>
<reference evidence="1" key="1">
    <citation type="submission" date="2019-03" db="EMBL/GenBank/DDBJ databases">
        <title>Lake Tanganyika Metagenome-Assembled Genomes (MAGs).</title>
        <authorList>
            <person name="Tran P."/>
        </authorList>
    </citation>
    <scope>NUCLEOTIDE SEQUENCE</scope>
    <source>
        <strain evidence="1">K_DeepCast_65m_m2_066</strain>
    </source>
</reference>
<organism evidence="1 2">
    <name type="scientific">Tectimicrobiota bacterium</name>
    <dbReference type="NCBI Taxonomy" id="2528274"/>
    <lineage>
        <taxon>Bacteria</taxon>
        <taxon>Pseudomonadati</taxon>
        <taxon>Nitrospinota/Tectimicrobiota group</taxon>
        <taxon>Candidatus Tectimicrobiota</taxon>
    </lineage>
</organism>
<evidence type="ECO:0008006" key="3">
    <source>
        <dbReference type="Google" id="ProtNLM"/>
    </source>
</evidence>
<gene>
    <name evidence="1" type="ORF">FJZ47_20895</name>
</gene>